<dbReference type="InterPro" id="IPR036390">
    <property type="entry name" value="WH_DNA-bd_sf"/>
</dbReference>
<dbReference type="InterPro" id="IPR005471">
    <property type="entry name" value="Tscrpt_reg_IclR_N"/>
</dbReference>
<keyword evidence="7 9" id="KW-0010">Activator</keyword>
<evidence type="ECO:0000259" key="11">
    <source>
        <dbReference type="PROSITE" id="PS50110"/>
    </source>
</evidence>
<dbReference type="InterPro" id="IPR051271">
    <property type="entry name" value="2C-system_Tx_regulators"/>
</dbReference>
<evidence type="ECO:0000256" key="8">
    <source>
        <dbReference type="ARBA" id="ARBA00023163"/>
    </source>
</evidence>
<dbReference type="AlphaFoldDB" id="A0A545ARY8"/>
<dbReference type="GO" id="GO:0000156">
    <property type="term" value="F:phosphorelay response regulator activity"/>
    <property type="evidence" value="ECO:0007669"/>
    <property type="project" value="TreeGrafter"/>
</dbReference>
<feature type="domain" description="Response regulatory" evidence="11">
    <location>
        <begin position="3"/>
        <end position="114"/>
    </location>
</feature>
<evidence type="ECO:0000256" key="2">
    <source>
        <dbReference type="ARBA" id="ARBA00022490"/>
    </source>
</evidence>
<dbReference type="SMART" id="SM00448">
    <property type="entry name" value="REC"/>
    <property type="match status" value="1"/>
</dbReference>
<dbReference type="InterPro" id="IPR011006">
    <property type="entry name" value="CheY-like_superfamily"/>
</dbReference>
<evidence type="ECO:0000313" key="13">
    <source>
        <dbReference type="Proteomes" id="UP000317982"/>
    </source>
</evidence>
<proteinExistence type="predicted"/>
<dbReference type="SUPFAM" id="SSF46785">
    <property type="entry name" value="Winged helix' DNA-binding domain"/>
    <property type="match status" value="1"/>
</dbReference>
<keyword evidence="13" id="KW-1185">Reference proteome</keyword>
<organism evidence="12 13">
    <name type="scientific">Cryptosporangium phraense</name>
    <dbReference type="NCBI Taxonomy" id="2593070"/>
    <lineage>
        <taxon>Bacteria</taxon>
        <taxon>Bacillati</taxon>
        <taxon>Actinomycetota</taxon>
        <taxon>Actinomycetes</taxon>
        <taxon>Cryptosporangiales</taxon>
        <taxon>Cryptosporangiaceae</taxon>
        <taxon>Cryptosporangium</taxon>
    </lineage>
</organism>
<keyword evidence="6 9" id="KW-0238">DNA-binding</keyword>
<dbReference type="OrthoDB" id="7187989at2"/>
<keyword evidence="3 10" id="KW-0597">Phosphoprotein</keyword>
<dbReference type="Pfam" id="PF09339">
    <property type="entry name" value="HTH_IclR"/>
    <property type="match status" value="1"/>
</dbReference>
<dbReference type="InterPro" id="IPR001789">
    <property type="entry name" value="Sig_transdc_resp-reg_receiver"/>
</dbReference>
<protein>
    <recommendedName>
        <fullName evidence="9">Transcriptional regulatory protein</fullName>
    </recommendedName>
</protein>
<dbReference type="SUPFAM" id="SSF52172">
    <property type="entry name" value="CheY-like"/>
    <property type="match status" value="1"/>
</dbReference>
<dbReference type="PIRSF" id="PIRSF006171">
    <property type="entry name" value="RR_citrat_malat"/>
    <property type="match status" value="1"/>
</dbReference>
<accession>A0A545ARY8</accession>
<keyword evidence="4 9" id="KW-0902">Two-component regulatory system</keyword>
<dbReference type="InterPro" id="IPR036388">
    <property type="entry name" value="WH-like_DNA-bd_sf"/>
</dbReference>
<dbReference type="InterPro" id="IPR024187">
    <property type="entry name" value="Sig_transdc_resp-reg_cit/mal"/>
</dbReference>
<dbReference type="Gene3D" id="1.10.10.10">
    <property type="entry name" value="Winged helix-like DNA-binding domain superfamily/Winged helix DNA-binding domain"/>
    <property type="match status" value="1"/>
</dbReference>
<evidence type="ECO:0000313" key="12">
    <source>
        <dbReference type="EMBL" id="TQS44011.1"/>
    </source>
</evidence>
<sequence length="220" mass="24004">MIRVLVVDDDYRVAELHARYVRETPGFGVVGVAHSGAEALAAVPGARPHLVLLDQYLPDAFGTRLVADLGCDVLMLTAAGDVATVREALTRGVVNYLVKPFTQAALAERLRAYARYRDHLRGDRTLDQREIDRAVRLMRGGDRLDAGLPKGRSEHTARLVTTAVREAGVPVSAADVATETGISRATAQRYLSDLAADGRIVMTLRYGSTGRPEHRYAWRG</sequence>
<dbReference type="PANTHER" id="PTHR45526">
    <property type="entry name" value="TRANSCRIPTIONAL REGULATORY PROTEIN DPIA"/>
    <property type="match status" value="1"/>
</dbReference>
<name>A0A545ARY8_9ACTN</name>
<keyword evidence="2 9" id="KW-0963">Cytoplasm</keyword>
<dbReference type="PROSITE" id="PS50110">
    <property type="entry name" value="RESPONSE_REGULATORY"/>
    <property type="match status" value="1"/>
</dbReference>
<evidence type="ECO:0000256" key="1">
    <source>
        <dbReference type="ARBA" id="ARBA00004496"/>
    </source>
</evidence>
<evidence type="ECO:0000256" key="7">
    <source>
        <dbReference type="ARBA" id="ARBA00023159"/>
    </source>
</evidence>
<dbReference type="EMBL" id="VIRS01000010">
    <property type="protein sequence ID" value="TQS44011.1"/>
    <property type="molecule type" value="Genomic_DNA"/>
</dbReference>
<dbReference type="GO" id="GO:0003700">
    <property type="term" value="F:DNA-binding transcription factor activity"/>
    <property type="evidence" value="ECO:0007669"/>
    <property type="project" value="InterPro"/>
</dbReference>
<comment type="subcellular location">
    <subcellularLocation>
        <location evidence="1 9">Cytoplasm</location>
    </subcellularLocation>
</comment>
<evidence type="ECO:0000256" key="10">
    <source>
        <dbReference type="PROSITE-ProRule" id="PRU00169"/>
    </source>
</evidence>
<evidence type="ECO:0000256" key="6">
    <source>
        <dbReference type="ARBA" id="ARBA00023125"/>
    </source>
</evidence>
<dbReference type="Proteomes" id="UP000317982">
    <property type="component" value="Unassembled WGS sequence"/>
</dbReference>
<evidence type="ECO:0000256" key="5">
    <source>
        <dbReference type="ARBA" id="ARBA00023015"/>
    </source>
</evidence>
<gene>
    <name evidence="12" type="ORF">FL583_16275</name>
</gene>
<reference evidence="12 13" key="1">
    <citation type="submission" date="2019-07" db="EMBL/GenBank/DDBJ databases">
        <title>Cryptosporangium phraense sp. nov., isolated from plant litter.</title>
        <authorList>
            <person name="Suriyachadkun C."/>
        </authorList>
    </citation>
    <scope>NUCLEOTIDE SEQUENCE [LARGE SCALE GENOMIC DNA]</scope>
    <source>
        <strain evidence="12 13">A-T 5661</strain>
    </source>
</reference>
<keyword evidence="8 9" id="KW-0804">Transcription</keyword>
<dbReference type="Pfam" id="PF00072">
    <property type="entry name" value="Response_reg"/>
    <property type="match status" value="1"/>
</dbReference>
<feature type="modified residue" description="4-aspartylphosphate" evidence="10">
    <location>
        <position position="54"/>
    </location>
</feature>
<evidence type="ECO:0000256" key="3">
    <source>
        <dbReference type="ARBA" id="ARBA00022553"/>
    </source>
</evidence>
<keyword evidence="5 9" id="KW-0805">Transcription regulation</keyword>
<comment type="caution">
    <text evidence="12">The sequence shown here is derived from an EMBL/GenBank/DDBJ whole genome shotgun (WGS) entry which is preliminary data.</text>
</comment>
<dbReference type="RefSeq" id="WP_142705500.1">
    <property type="nucleotide sequence ID" value="NZ_VIRS01000010.1"/>
</dbReference>
<dbReference type="PANTHER" id="PTHR45526:SF1">
    <property type="entry name" value="TRANSCRIPTIONAL REGULATORY PROTEIN DCUR-RELATED"/>
    <property type="match status" value="1"/>
</dbReference>
<evidence type="ECO:0000256" key="9">
    <source>
        <dbReference type="PIRNR" id="PIRNR006171"/>
    </source>
</evidence>
<dbReference type="InParanoid" id="A0A545ARY8"/>
<dbReference type="Gene3D" id="3.40.50.2300">
    <property type="match status" value="1"/>
</dbReference>
<evidence type="ECO:0000256" key="4">
    <source>
        <dbReference type="ARBA" id="ARBA00023012"/>
    </source>
</evidence>
<dbReference type="GO" id="GO:0003677">
    <property type="term" value="F:DNA binding"/>
    <property type="evidence" value="ECO:0007669"/>
    <property type="project" value="UniProtKB-KW"/>
</dbReference>
<dbReference type="GO" id="GO:0005737">
    <property type="term" value="C:cytoplasm"/>
    <property type="evidence" value="ECO:0007669"/>
    <property type="project" value="UniProtKB-SubCell"/>
</dbReference>